<name>A0ABQ6JJW5_9ACTN</name>
<comment type="caution">
    <text evidence="1">The sequence shown here is derived from an EMBL/GenBank/DDBJ whole genome shotgun (WGS) entry which is preliminary data.</text>
</comment>
<dbReference type="Gene3D" id="1.10.3210.10">
    <property type="entry name" value="Hypothetical protein af1432"/>
    <property type="match status" value="1"/>
</dbReference>
<dbReference type="Pfam" id="PF13487">
    <property type="entry name" value="HD_5"/>
    <property type="match status" value="1"/>
</dbReference>
<dbReference type="SUPFAM" id="SSF109604">
    <property type="entry name" value="HD-domain/PDEase-like"/>
    <property type="match status" value="1"/>
</dbReference>
<proteinExistence type="predicted"/>
<evidence type="ECO:0000313" key="1">
    <source>
        <dbReference type="EMBL" id="GMA88556.1"/>
    </source>
</evidence>
<organism evidence="1 2">
    <name type="scientific">Angustibacter aerolatus</name>
    <dbReference type="NCBI Taxonomy" id="1162965"/>
    <lineage>
        <taxon>Bacteria</taxon>
        <taxon>Bacillati</taxon>
        <taxon>Actinomycetota</taxon>
        <taxon>Actinomycetes</taxon>
        <taxon>Kineosporiales</taxon>
        <taxon>Kineosporiaceae</taxon>
    </lineage>
</organism>
<dbReference type="InterPro" id="IPR003607">
    <property type="entry name" value="HD/PDEase_dom"/>
</dbReference>
<reference evidence="2" key="1">
    <citation type="journal article" date="2019" name="Int. J. Syst. Evol. Microbiol.">
        <title>The Global Catalogue of Microorganisms (GCM) 10K type strain sequencing project: providing services to taxonomists for standard genome sequencing and annotation.</title>
        <authorList>
            <consortium name="The Broad Institute Genomics Platform"/>
            <consortium name="The Broad Institute Genome Sequencing Center for Infectious Disease"/>
            <person name="Wu L."/>
            <person name="Ma J."/>
        </authorList>
    </citation>
    <scope>NUCLEOTIDE SEQUENCE [LARGE SCALE GENOMIC DNA]</scope>
    <source>
        <strain evidence="2">NBRC 108730</strain>
    </source>
</reference>
<accession>A0ABQ6JJW5</accession>
<dbReference type="InterPro" id="IPR052020">
    <property type="entry name" value="Cyclic_di-GMP/3'3'-cGAMP_PDE"/>
</dbReference>
<keyword evidence="2" id="KW-1185">Reference proteome</keyword>
<dbReference type="Proteomes" id="UP001157017">
    <property type="component" value="Unassembled WGS sequence"/>
</dbReference>
<evidence type="ECO:0000313" key="2">
    <source>
        <dbReference type="Proteomes" id="UP001157017"/>
    </source>
</evidence>
<dbReference type="EMBL" id="BSUZ01000001">
    <property type="protein sequence ID" value="GMA88556.1"/>
    <property type="molecule type" value="Genomic_DNA"/>
</dbReference>
<dbReference type="CDD" id="cd00077">
    <property type="entry name" value="HDc"/>
    <property type="match status" value="1"/>
</dbReference>
<dbReference type="PANTHER" id="PTHR45228">
    <property type="entry name" value="CYCLIC DI-GMP PHOSPHODIESTERASE TM_0186-RELATED"/>
    <property type="match status" value="1"/>
</dbReference>
<evidence type="ECO:0008006" key="3">
    <source>
        <dbReference type="Google" id="ProtNLM"/>
    </source>
</evidence>
<gene>
    <name evidence="1" type="ORF">GCM10025868_38060</name>
</gene>
<sequence length="152" mass="16522">MAELSLAVGRDLGLGERALQDLEYAALLHDIGRLSLAEPIPGGATVMAAPGEQRRIADLGAAVVREAGVLDTVATIVERQTEPYRRRLQSDDVDVPLASRIIKAANAYDDLVGDDHSQARRLEALERIHLGLAYEYDPRVVSALSRVLQRAD</sequence>
<protein>
    <recommendedName>
        <fullName evidence="3">HD domain-containing protein</fullName>
    </recommendedName>
</protein>
<dbReference type="PANTHER" id="PTHR45228:SF4">
    <property type="entry name" value="LIPOPROTEIN"/>
    <property type="match status" value="1"/>
</dbReference>